<reference evidence="2" key="1">
    <citation type="submission" date="2010-08" db="EMBL/GenBank/DDBJ databases">
        <authorList>
            <consortium name="Caenorhabditis japonica Sequencing Consortium"/>
            <person name="Wilson R.K."/>
        </authorList>
    </citation>
    <scope>NUCLEOTIDE SEQUENCE [LARGE SCALE GENOMIC DNA]</scope>
    <source>
        <strain evidence="2">DF5081</strain>
    </source>
</reference>
<evidence type="ECO:0000313" key="1">
    <source>
        <dbReference type="EnsemblMetazoa" id="CJA41901.1"/>
    </source>
</evidence>
<dbReference type="InterPro" id="IPR036397">
    <property type="entry name" value="RNaseH_sf"/>
</dbReference>
<name>A0A8R1ETY4_CAEJA</name>
<reference evidence="1" key="2">
    <citation type="submission" date="2022-06" db="UniProtKB">
        <authorList>
            <consortium name="EnsemblMetazoa"/>
        </authorList>
    </citation>
    <scope>IDENTIFICATION</scope>
    <source>
        <strain evidence="1">DF5081</strain>
    </source>
</reference>
<accession>A0A8R1ETY4</accession>
<dbReference type="Gene3D" id="3.30.420.10">
    <property type="entry name" value="Ribonuclease H-like superfamily/Ribonuclease H"/>
    <property type="match status" value="1"/>
</dbReference>
<protein>
    <submittedName>
        <fullName evidence="1">Uncharacterized protein</fullName>
    </submittedName>
</protein>
<proteinExistence type="predicted"/>
<dbReference type="AlphaFoldDB" id="A0A8R1ETY4"/>
<dbReference type="GO" id="GO:0003676">
    <property type="term" value="F:nucleic acid binding"/>
    <property type="evidence" value="ECO:0007669"/>
    <property type="project" value="InterPro"/>
</dbReference>
<dbReference type="EnsemblMetazoa" id="CJA41901.1">
    <property type="protein sequence ID" value="CJA41901.1"/>
    <property type="gene ID" value="WBGene00217749"/>
</dbReference>
<organism evidence="1 2">
    <name type="scientific">Caenorhabditis japonica</name>
    <dbReference type="NCBI Taxonomy" id="281687"/>
    <lineage>
        <taxon>Eukaryota</taxon>
        <taxon>Metazoa</taxon>
        <taxon>Ecdysozoa</taxon>
        <taxon>Nematoda</taxon>
        <taxon>Chromadorea</taxon>
        <taxon>Rhabditida</taxon>
        <taxon>Rhabditina</taxon>
        <taxon>Rhabditomorpha</taxon>
        <taxon>Rhabditoidea</taxon>
        <taxon>Rhabditidae</taxon>
        <taxon>Peloderinae</taxon>
        <taxon>Caenorhabditis</taxon>
    </lineage>
</organism>
<sequence length="69" mass="7683">MPDLNSMDFSVWGYLEITVSGKFYSTVNALKAVFTKTWTCGAPPILMNGKTTTKRNEGKVCVYKITIKS</sequence>
<evidence type="ECO:0000313" key="2">
    <source>
        <dbReference type="Proteomes" id="UP000005237"/>
    </source>
</evidence>
<keyword evidence="2" id="KW-1185">Reference proteome</keyword>
<dbReference type="Proteomes" id="UP000005237">
    <property type="component" value="Unassembled WGS sequence"/>
</dbReference>